<evidence type="ECO:0000313" key="2">
    <source>
        <dbReference type="Proteomes" id="UP000789702"/>
    </source>
</evidence>
<accession>A0ACA9JY89</accession>
<proteinExistence type="predicted"/>
<name>A0ACA9JY89_9GLOM</name>
<reference evidence="1" key="1">
    <citation type="submission" date="2021-06" db="EMBL/GenBank/DDBJ databases">
        <authorList>
            <person name="Kallberg Y."/>
            <person name="Tangrot J."/>
            <person name="Rosling A."/>
        </authorList>
    </citation>
    <scope>NUCLEOTIDE SEQUENCE</scope>
    <source>
        <strain evidence="1">IL203A</strain>
    </source>
</reference>
<dbReference type="EMBL" id="CAJVPU010000079">
    <property type="protein sequence ID" value="CAG8440115.1"/>
    <property type="molecule type" value="Genomic_DNA"/>
</dbReference>
<organism evidence="1 2">
    <name type="scientific">Dentiscutata heterogama</name>
    <dbReference type="NCBI Taxonomy" id="1316150"/>
    <lineage>
        <taxon>Eukaryota</taxon>
        <taxon>Fungi</taxon>
        <taxon>Fungi incertae sedis</taxon>
        <taxon>Mucoromycota</taxon>
        <taxon>Glomeromycotina</taxon>
        <taxon>Glomeromycetes</taxon>
        <taxon>Diversisporales</taxon>
        <taxon>Gigasporaceae</taxon>
        <taxon>Dentiscutata</taxon>
    </lineage>
</organism>
<protein>
    <submittedName>
        <fullName evidence="1">7743_t:CDS:1</fullName>
    </submittedName>
</protein>
<gene>
    <name evidence="1" type="ORF">DHETER_LOCUS198</name>
</gene>
<evidence type="ECO:0000313" key="1">
    <source>
        <dbReference type="EMBL" id="CAG8440115.1"/>
    </source>
</evidence>
<sequence>MGAVFALFSGWYYWSPKILGHPYNELLGHIHFWALFIGVNLTFMPMHFLGLAGQPRRIPDYPDAYAGWNLMASFGSIISLMATLVFLYLLYVQLSSRVQVSANHWAIPSFFESNIPTTLTSSAPTLEWLLTSPAPFHHFNELPISSENSPPSWRGFGPRAYGRLRGETRPDERINLEVKVGTGGFLTKRKEETRHKPRGITIIDNDFWLLARHNTNLYRIAERKIARQFRLFQSSSVHLMPLLPVVAPFWIPAIEEAVSTPWFLGWVLSLDSSDKDDWCLLHHPTFSDFAERSQSFFSGFLTAFLTKYLLLKCLPKHLFNPQMSIIARKITYTVEYSSTSRPSKSQQIASLSDEVASLRSQVDFMSSFLLFLWDEYGDDFSSSYKDVSRFSREGSTKGISFFGDSSSESALILEDDSPGGFR</sequence>
<keyword evidence="2" id="KW-1185">Reference proteome</keyword>
<comment type="caution">
    <text evidence="1">The sequence shown here is derived from an EMBL/GenBank/DDBJ whole genome shotgun (WGS) entry which is preliminary data.</text>
</comment>
<dbReference type="Proteomes" id="UP000789702">
    <property type="component" value="Unassembled WGS sequence"/>
</dbReference>